<evidence type="ECO:0000313" key="5">
    <source>
        <dbReference type="EMBL" id="PWE27669.1"/>
    </source>
</evidence>
<dbReference type="PANTHER" id="PTHR30222:SF12">
    <property type="entry name" value="NORSPERMIDINE SENSOR"/>
    <property type="match status" value="1"/>
</dbReference>
<dbReference type="Pfam" id="PF13416">
    <property type="entry name" value="SBP_bac_8"/>
    <property type="match status" value="1"/>
</dbReference>
<evidence type="ECO:0000256" key="4">
    <source>
        <dbReference type="ARBA" id="ARBA00022764"/>
    </source>
</evidence>
<comment type="caution">
    <text evidence="5">The sequence shown here is derived from an EMBL/GenBank/DDBJ whole genome shotgun (WGS) entry which is preliminary data.</text>
</comment>
<evidence type="ECO:0000313" key="6">
    <source>
        <dbReference type="Proteomes" id="UP000244940"/>
    </source>
</evidence>
<keyword evidence="2" id="KW-0813">Transport</keyword>
<reference evidence="5 6" key="1">
    <citation type="submission" date="2018-05" db="EMBL/GenBank/DDBJ databases">
        <title>Pararhodobacter marina sp. nov., isolated from deep-sea water of the Indian Ocean.</title>
        <authorList>
            <person name="Lai Q.Sr."/>
            <person name="Liu X."/>
            <person name="Shao Z."/>
        </authorList>
    </citation>
    <scope>NUCLEOTIDE SEQUENCE [LARGE SCALE GENOMIC DNA]</scope>
    <source>
        <strain evidence="5 6">CIC4N-9</strain>
    </source>
</reference>
<keyword evidence="6" id="KW-1185">Reference proteome</keyword>
<dbReference type="EMBL" id="QEYD01000010">
    <property type="protein sequence ID" value="PWE27669.1"/>
    <property type="molecule type" value="Genomic_DNA"/>
</dbReference>
<dbReference type="Gene3D" id="3.40.190.10">
    <property type="entry name" value="Periplasmic binding protein-like II"/>
    <property type="match status" value="2"/>
</dbReference>
<comment type="subcellular location">
    <subcellularLocation>
        <location evidence="1">Periplasm</location>
    </subcellularLocation>
</comment>
<organism evidence="5 6">
    <name type="scientific">Pararhodobacter marinus</name>
    <dbReference type="NCBI Taxonomy" id="2184063"/>
    <lineage>
        <taxon>Bacteria</taxon>
        <taxon>Pseudomonadati</taxon>
        <taxon>Pseudomonadota</taxon>
        <taxon>Alphaproteobacteria</taxon>
        <taxon>Rhodobacterales</taxon>
        <taxon>Paracoccaceae</taxon>
        <taxon>Pararhodobacter</taxon>
    </lineage>
</organism>
<protein>
    <submittedName>
        <fullName evidence="5">Putrescine/spermidine ABC transporter substrate-binding protein</fullName>
    </submittedName>
</protein>
<dbReference type="InterPro" id="IPR001188">
    <property type="entry name" value="Sperm_putr-bd"/>
</dbReference>
<gene>
    <name evidence="5" type="ORF">C4N9_16120</name>
</gene>
<dbReference type="PANTHER" id="PTHR30222">
    <property type="entry name" value="SPERMIDINE/PUTRESCINE-BINDING PERIPLASMIC PROTEIN"/>
    <property type="match status" value="1"/>
</dbReference>
<evidence type="ECO:0000256" key="3">
    <source>
        <dbReference type="ARBA" id="ARBA00022729"/>
    </source>
</evidence>
<accession>A0A2U2C748</accession>
<dbReference type="InterPro" id="IPR006059">
    <property type="entry name" value="SBP"/>
</dbReference>
<evidence type="ECO:0000256" key="2">
    <source>
        <dbReference type="ARBA" id="ARBA00022448"/>
    </source>
</evidence>
<dbReference type="GO" id="GO:0019808">
    <property type="term" value="F:polyamine binding"/>
    <property type="evidence" value="ECO:0007669"/>
    <property type="project" value="InterPro"/>
</dbReference>
<name>A0A2U2C748_9RHOB</name>
<sequence length="328" mass="36158">MAQGALAEGQLNIYNFGLYTPPELLERFSEAYDVEVSLTEFAANEEAIARIQAGGHGLDVVLVSGYFIPAYLDQGLLMESRPNEMENFGNIAPEWASITGDPERAYTVPWVWGTTGVMVNTGLYDGDINTAAIFLDPPEALRGTINLVPSMNDVIDMTLRYIGAEPCTSDREALSAARDLLTSAREHWASIDYASFEKFVNEDLNASVFWSGAAGRIREANPDFAYGWPETGYIQWMDNMAILADATNVENARLFLNFIMDPENAALISNYTRYGNGISGSDAYMDAGLLDSPELQVPEALQGAAIDQQLCAPEVQELYTRIWTELTR</sequence>
<dbReference type="GO" id="GO:0042597">
    <property type="term" value="C:periplasmic space"/>
    <property type="evidence" value="ECO:0007669"/>
    <property type="project" value="UniProtKB-SubCell"/>
</dbReference>
<keyword evidence="3" id="KW-0732">Signal</keyword>
<dbReference type="AlphaFoldDB" id="A0A2U2C748"/>
<evidence type="ECO:0000256" key="1">
    <source>
        <dbReference type="ARBA" id="ARBA00004418"/>
    </source>
</evidence>
<dbReference type="GO" id="GO:0015846">
    <property type="term" value="P:polyamine transport"/>
    <property type="evidence" value="ECO:0007669"/>
    <property type="project" value="InterPro"/>
</dbReference>
<dbReference type="OrthoDB" id="9769319at2"/>
<keyword evidence="4" id="KW-0574">Periplasm</keyword>
<dbReference type="Proteomes" id="UP000244940">
    <property type="component" value="Unassembled WGS sequence"/>
</dbReference>
<dbReference type="PRINTS" id="PR00909">
    <property type="entry name" value="SPERMDNBNDNG"/>
</dbReference>
<proteinExistence type="predicted"/>
<dbReference type="SUPFAM" id="SSF53850">
    <property type="entry name" value="Periplasmic binding protein-like II"/>
    <property type="match status" value="1"/>
</dbReference>